<accession>A0AAN7SS75</accession>
<evidence type="ECO:0000313" key="4">
    <source>
        <dbReference type="Proteomes" id="UP001353858"/>
    </source>
</evidence>
<dbReference type="SUPFAM" id="SSF47473">
    <property type="entry name" value="EF-hand"/>
    <property type="match status" value="1"/>
</dbReference>
<dbReference type="GO" id="GO:0005509">
    <property type="term" value="F:calcium ion binding"/>
    <property type="evidence" value="ECO:0007669"/>
    <property type="project" value="InterPro"/>
</dbReference>
<keyword evidence="1" id="KW-0106">Calcium</keyword>
<name>A0AAN7SS75_9COLE</name>
<evidence type="ECO:0000313" key="3">
    <source>
        <dbReference type="EMBL" id="KAK4882885.1"/>
    </source>
</evidence>
<dbReference type="EMBL" id="JARPUR010000002">
    <property type="protein sequence ID" value="KAK4882885.1"/>
    <property type="molecule type" value="Genomic_DNA"/>
</dbReference>
<reference evidence="4" key="1">
    <citation type="submission" date="2023-01" db="EMBL/GenBank/DDBJ databases">
        <title>Key to firefly adult light organ development and bioluminescence: homeobox transcription factors regulate luciferase expression and transportation to peroxisome.</title>
        <authorList>
            <person name="Fu X."/>
        </authorList>
    </citation>
    <scope>NUCLEOTIDE SEQUENCE [LARGE SCALE GENOMIC DNA]</scope>
</reference>
<dbReference type="SMART" id="SM00054">
    <property type="entry name" value="EFh"/>
    <property type="match status" value="3"/>
</dbReference>
<comment type="caution">
    <text evidence="3">The sequence shown here is derived from an EMBL/GenBank/DDBJ whole genome shotgun (WGS) entry which is preliminary data.</text>
</comment>
<dbReference type="Pfam" id="PF13202">
    <property type="entry name" value="EF-hand_5"/>
    <property type="match status" value="3"/>
</dbReference>
<feature type="domain" description="EF-hand" evidence="2">
    <location>
        <begin position="98"/>
        <end position="133"/>
    </location>
</feature>
<dbReference type="InterPro" id="IPR018247">
    <property type="entry name" value="EF_Hand_1_Ca_BS"/>
</dbReference>
<dbReference type="Proteomes" id="UP001353858">
    <property type="component" value="Unassembled WGS sequence"/>
</dbReference>
<dbReference type="PROSITE" id="PS00018">
    <property type="entry name" value="EF_HAND_1"/>
    <property type="match status" value="3"/>
</dbReference>
<dbReference type="AlphaFoldDB" id="A0AAN7SS75"/>
<proteinExistence type="predicted"/>
<gene>
    <name evidence="3" type="ORF">RN001_006204</name>
</gene>
<dbReference type="InterPro" id="IPR011992">
    <property type="entry name" value="EF-hand-dom_pair"/>
</dbReference>
<evidence type="ECO:0000259" key="2">
    <source>
        <dbReference type="PROSITE" id="PS50222"/>
    </source>
</evidence>
<dbReference type="PROSITE" id="PS50222">
    <property type="entry name" value="EF_HAND_2"/>
    <property type="match status" value="2"/>
</dbReference>
<keyword evidence="4" id="KW-1185">Reference proteome</keyword>
<organism evidence="3 4">
    <name type="scientific">Aquatica leii</name>
    <dbReference type="NCBI Taxonomy" id="1421715"/>
    <lineage>
        <taxon>Eukaryota</taxon>
        <taxon>Metazoa</taxon>
        <taxon>Ecdysozoa</taxon>
        <taxon>Arthropoda</taxon>
        <taxon>Hexapoda</taxon>
        <taxon>Insecta</taxon>
        <taxon>Pterygota</taxon>
        <taxon>Neoptera</taxon>
        <taxon>Endopterygota</taxon>
        <taxon>Coleoptera</taxon>
        <taxon>Polyphaga</taxon>
        <taxon>Elateriformia</taxon>
        <taxon>Elateroidea</taxon>
        <taxon>Lampyridae</taxon>
        <taxon>Luciolinae</taxon>
        <taxon>Aquatica</taxon>
    </lineage>
</organism>
<protein>
    <recommendedName>
        <fullName evidence="2">EF-hand domain-containing protein</fullName>
    </recommendedName>
</protein>
<evidence type="ECO:0000256" key="1">
    <source>
        <dbReference type="ARBA" id="ARBA00022837"/>
    </source>
</evidence>
<dbReference type="Gene3D" id="1.10.238.10">
    <property type="entry name" value="EF-hand"/>
    <property type="match status" value="1"/>
</dbReference>
<dbReference type="InterPro" id="IPR002048">
    <property type="entry name" value="EF_hand_dom"/>
</dbReference>
<sequence>MADFRKKKLLYVFNVFFDVNQSGTIDRKDFELAIEKICKLRGWASGTEQYKKTFECLIQIWDGLRNRADANKDGQVSVDEWCLMWDDFSKTPDKPLEWQTQYLKFMFDLEDASGDGAIDVDEFVSVCSCYGLESSECRNAFQKMSSGKASVSYEQFQSLWKQYFVSENPSDPGNYIFGKTHF</sequence>
<feature type="domain" description="EF-hand" evidence="2">
    <location>
        <begin position="17"/>
        <end position="40"/>
    </location>
</feature>